<feature type="compositionally biased region" description="Basic residues" evidence="8">
    <location>
        <begin position="668"/>
        <end position="678"/>
    </location>
</feature>
<feature type="transmembrane region" description="Helical" evidence="9">
    <location>
        <begin position="174"/>
        <end position="192"/>
    </location>
</feature>
<dbReference type="PATRIC" id="fig|1439726.3.peg.267"/>
<feature type="transmembrane region" description="Helical" evidence="9">
    <location>
        <begin position="29"/>
        <end position="48"/>
    </location>
</feature>
<dbReference type="InterPro" id="IPR000060">
    <property type="entry name" value="BCCT_transptr"/>
</dbReference>
<feature type="transmembrane region" description="Helical" evidence="9">
    <location>
        <begin position="107"/>
        <end position="126"/>
    </location>
</feature>
<keyword evidence="3" id="KW-0813">Transport</keyword>
<feature type="compositionally biased region" description="Low complexity" evidence="8">
    <location>
        <begin position="536"/>
        <end position="550"/>
    </location>
</feature>
<dbReference type="Pfam" id="PF02028">
    <property type="entry name" value="BCCT"/>
    <property type="match status" value="1"/>
</dbReference>
<keyword evidence="7 9" id="KW-0472">Membrane</keyword>
<dbReference type="PANTHER" id="PTHR30047:SF7">
    <property type="entry name" value="HIGH-AFFINITY CHOLINE TRANSPORT PROTEIN"/>
    <property type="match status" value="1"/>
</dbReference>
<feature type="compositionally biased region" description="Basic and acidic residues" evidence="8">
    <location>
        <begin position="651"/>
        <end position="664"/>
    </location>
</feature>
<feature type="transmembrane region" description="Helical" evidence="9">
    <location>
        <begin position="291"/>
        <end position="322"/>
    </location>
</feature>
<evidence type="ECO:0000256" key="3">
    <source>
        <dbReference type="ARBA" id="ARBA00022448"/>
    </source>
</evidence>
<evidence type="ECO:0000256" key="5">
    <source>
        <dbReference type="ARBA" id="ARBA00022692"/>
    </source>
</evidence>
<name>A0A1E3H851_9HYPH</name>
<feature type="region of interest" description="Disordered" evidence="8">
    <location>
        <begin position="536"/>
        <end position="706"/>
    </location>
</feature>
<keyword evidence="5 9" id="KW-0812">Transmembrane</keyword>
<keyword evidence="11" id="KW-1185">Reference proteome</keyword>
<comment type="similarity">
    <text evidence="2">Belongs to the BCCT transporter (TC 2.A.15) family.</text>
</comment>
<evidence type="ECO:0000256" key="7">
    <source>
        <dbReference type="ARBA" id="ARBA00023136"/>
    </source>
</evidence>
<proteinExistence type="inferred from homology"/>
<sequence>MSDDSHITSDYEVGQDNIQVFGLDIHNPVFAISSGLIVAFVVAVSVFQVPANDFFGWLRPAVTEAFDWLLAIAGNAFVLFCLVLALSPLGKIRLGGADARPDYSYTGWFAMLFAAGMGIGLMFFGVSEPISHFTASIAEDAGTAASWAPLGGAPGDFAAARDLAMAATIFHWGLHPWAIYAVVGLALAFFSYNRGLPLTLRSTFYPILGERAWGWPGHAIDTLAVFATLFGLATSLGFGAEQALAGLNHVFGMPVTETNKILLIIGITSIALLSVVAGLDAGVKRLSEINMVLAALLMGFVLVLGPTLAILSGFVQSLWSYIAHLPALSNFVGRTDGNFFDGWTAFYWAWWISWSPFVGMFIARVSRGRTVREFITCVLLVPSLVCILWMSIFGGTALDQILVGGGAALQDAELPLQLFVMLDALPLSSITSVVGVVLVIVFFVTSSDSGSLVIDTITAGGKVDAPVPQRIFWAVFEGLVAIVLLAAGGLAALQAAAITTGIPFAIVLLVMCYALWRGLSQEKAFVAARADPCCRGAPSGAAAASPGSVPLPQRSGRMANRRPTDYKASRRQRGQGATRCPGSTGRSPDGHRNAGRRPQAPPRRLSPQRAADRPGAHHGLSPQGPSGTRPPRPRERRRGRRQHLCQSAAIRAERGFRALSERSCPRRAAARTGRRRSPVRAAGGRGLPAADADGGRRAGAGRAAGG</sequence>
<dbReference type="PANTHER" id="PTHR30047">
    <property type="entry name" value="HIGH-AFFINITY CHOLINE TRANSPORT PROTEIN-RELATED"/>
    <property type="match status" value="1"/>
</dbReference>
<keyword evidence="4" id="KW-1003">Cell membrane</keyword>
<evidence type="ECO:0000256" key="1">
    <source>
        <dbReference type="ARBA" id="ARBA00004651"/>
    </source>
</evidence>
<protein>
    <submittedName>
        <fullName evidence="10">Glycine betaine transporter OpuD</fullName>
    </submittedName>
</protein>
<feature type="transmembrane region" description="Helical" evidence="9">
    <location>
        <begin position="213"/>
        <end position="240"/>
    </location>
</feature>
<dbReference type="AlphaFoldDB" id="A0A1E3H851"/>
<comment type="caution">
    <text evidence="10">The sequence shown here is derived from an EMBL/GenBank/DDBJ whole genome shotgun (WGS) entry which is preliminary data.</text>
</comment>
<evidence type="ECO:0000313" key="10">
    <source>
        <dbReference type="EMBL" id="ODN72507.1"/>
    </source>
</evidence>
<feature type="transmembrane region" description="Helical" evidence="9">
    <location>
        <begin position="374"/>
        <end position="398"/>
    </location>
</feature>
<feature type="transmembrane region" description="Helical" evidence="9">
    <location>
        <begin position="260"/>
        <end position="279"/>
    </location>
</feature>
<keyword evidence="6 9" id="KW-1133">Transmembrane helix</keyword>
<dbReference type="GO" id="GO:0022857">
    <property type="term" value="F:transmembrane transporter activity"/>
    <property type="evidence" value="ECO:0007669"/>
    <property type="project" value="InterPro"/>
</dbReference>
<organism evidence="10 11">
    <name type="scientific">Methylobrevis pamukkalensis</name>
    <dbReference type="NCBI Taxonomy" id="1439726"/>
    <lineage>
        <taxon>Bacteria</taxon>
        <taxon>Pseudomonadati</taxon>
        <taxon>Pseudomonadota</taxon>
        <taxon>Alphaproteobacteria</taxon>
        <taxon>Hyphomicrobiales</taxon>
        <taxon>Pleomorphomonadaceae</taxon>
        <taxon>Methylobrevis</taxon>
    </lineage>
</organism>
<evidence type="ECO:0000256" key="6">
    <source>
        <dbReference type="ARBA" id="ARBA00022989"/>
    </source>
</evidence>
<evidence type="ECO:0000256" key="9">
    <source>
        <dbReference type="SAM" id="Phobius"/>
    </source>
</evidence>
<comment type="subcellular location">
    <subcellularLocation>
        <location evidence="1">Cell membrane</location>
        <topology evidence="1">Multi-pass membrane protein</topology>
    </subcellularLocation>
</comment>
<evidence type="ECO:0000256" key="4">
    <source>
        <dbReference type="ARBA" id="ARBA00022475"/>
    </source>
</evidence>
<feature type="transmembrane region" description="Helical" evidence="9">
    <location>
        <begin position="496"/>
        <end position="516"/>
    </location>
</feature>
<dbReference type="NCBIfam" id="TIGR00842">
    <property type="entry name" value="bcct"/>
    <property type="match status" value="1"/>
</dbReference>
<feature type="transmembrane region" description="Helical" evidence="9">
    <location>
        <begin position="418"/>
        <end position="444"/>
    </location>
</feature>
<dbReference type="Proteomes" id="UP000094622">
    <property type="component" value="Unassembled WGS sequence"/>
</dbReference>
<evidence type="ECO:0000256" key="2">
    <source>
        <dbReference type="ARBA" id="ARBA00005658"/>
    </source>
</evidence>
<evidence type="ECO:0000256" key="8">
    <source>
        <dbReference type="SAM" id="MobiDB-lite"/>
    </source>
</evidence>
<dbReference type="EMBL" id="MCRJ01000002">
    <property type="protein sequence ID" value="ODN72507.1"/>
    <property type="molecule type" value="Genomic_DNA"/>
</dbReference>
<feature type="transmembrane region" description="Helical" evidence="9">
    <location>
        <begin position="68"/>
        <end position="86"/>
    </location>
</feature>
<reference evidence="10 11" key="1">
    <citation type="submission" date="2016-07" db="EMBL/GenBank/DDBJ databases">
        <title>Draft Genome Sequence of Methylobrevis pamukkalensis PK2.</title>
        <authorList>
            <person name="Vasilenko O.V."/>
            <person name="Doronina N.V."/>
            <person name="Shmareva M.N."/>
            <person name="Tarlachkov S.V."/>
            <person name="Mustakhimov I."/>
            <person name="Trotsenko Y.A."/>
        </authorList>
    </citation>
    <scope>NUCLEOTIDE SEQUENCE [LARGE SCALE GENOMIC DNA]</scope>
    <source>
        <strain evidence="10 11">PK2</strain>
    </source>
</reference>
<accession>A0A1E3H851</accession>
<feature type="transmembrane region" description="Helical" evidence="9">
    <location>
        <begin position="471"/>
        <end position="490"/>
    </location>
</feature>
<evidence type="ECO:0000313" key="11">
    <source>
        <dbReference type="Proteomes" id="UP000094622"/>
    </source>
</evidence>
<gene>
    <name evidence="10" type="primary">opuD</name>
    <name evidence="10" type="ORF">A6302_00253</name>
</gene>
<dbReference type="GO" id="GO:0005886">
    <property type="term" value="C:plasma membrane"/>
    <property type="evidence" value="ECO:0007669"/>
    <property type="project" value="UniProtKB-SubCell"/>
</dbReference>
<feature type="compositionally biased region" description="Basic residues" evidence="8">
    <location>
        <begin position="634"/>
        <end position="643"/>
    </location>
</feature>